<accession>A0A6G8Q2W0</accession>
<dbReference type="Pfam" id="PF13569">
    <property type="entry name" value="DUF4132"/>
    <property type="match status" value="1"/>
</dbReference>
<dbReference type="KEGG" id="rmar:GBA65_04395"/>
<evidence type="ECO:0000259" key="2">
    <source>
        <dbReference type="Pfam" id="PF24879"/>
    </source>
</evidence>
<sequence length="768" mass="85429">MTAVLRRRLPFDHADLMALLAWSLRQPLHYFYVAPQLIKAVEGYTKEHELTPELRERIGELAQHLVSGYTTADTRRWAKKLRELAGLRSGTVPLVAGEAWSDVAIHDVETEDDEGRRTAWVELLGLCAGASGAKPSARWRKDVERHLEGIGFGPFKEAVLRWFPLVERPRTRPIEEWSEWAPDPNLLIEDSNADVLKGLAWACGLQEDAELSRALTALALSAYKKVPQVGARCVRVGNACVWALGNMPGMGPIGQLALLKVRVKAGTAQKGVEKALAAAAARLGLPEDEIEEMSVPSYGMTEVGLRREALGGFTAELAVTGTSSVEIRWTRPDGKAQKSVPKAVKEEHAQGLGELKGASKDVQKMLTVQRDRIENLYLEAKVWPYGVWRERYLDHPLVGTLARRLIWRFTDGDRTVAGVWYGGRMVDRTGRVLSWLGDSTRVELWHPIGETPDEVMAWRDWLAELEIRQPFKQAHREVYLLTDAERNTRVYSNRFAAHVLKQHQFNALCSARGWKNSLRLMVDDEYPPATRHLPAHGLRAELWVEGLGEDYGTDTTEAGTYLYVATDQVRFYGSDARENYAHAGGGGYGPVVYGAAAAAEPLALEEVPPLVFSEAMRDADLFVGVASVGNDPNWSDGGPEGRYRDYWTSYSFGELSATARTRAQVLEKLVPRLKIGDRCRLEERFLVVRGDVRTYRIHLGSGNILMEPNDQYLCIVPASGSAFGGNGNVFLPFEGDRTLAVVLSKAFLLASDRDIKDPTILSQIHGTR</sequence>
<dbReference type="EMBL" id="CP045121">
    <property type="protein sequence ID" value="QIN80657.1"/>
    <property type="molecule type" value="Genomic_DNA"/>
</dbReference>
<dbReference type="InterPro" id="IPR056639">
    <property type="entry name" value="DUF7737"/>
</dbReference>
<organism evidence="3 4">
    <name type="scientific">Rubrobacter marinus</name>
    <dbReference type="NCBI Taxonomy" id="2653852"/>
    <lineage>
        <taxon>Bacteria</taxon>
        <taxon>Bacillati</taxon>
        <taxon>Actinomycetota</taxon>
        <taxon>Rubrobacteria</taxon>
        <taxon>Rubrobacterales</taxon>
        <taxon>Rubrobacteraceae</taxon>
        <taxon>Rubrobacter</taxon>
    </lineage>
</organism>
<feature type="domain" description="DUF4132" evidence="1">
    <location>
        <begin position="334"/>
        <end position="514"/>
    </location>
</feature>
<evidence type="ECO:0000313" key="4">
    <source>
        <dbReference type="Proteomes" id="UP000502706"/>
    </source>
</evidence>
<name>A0A6G8Q2W0_9ACTN</name>
<dbReference type="Pfam" id="PF24879">
    <property type="entry name" value="DUF7737"/>
    <property type="match status" value="1"/>
</dbReference>
<reference evidence="3 4" key="1">
    <citation type="submission" date="2019-10" db="EMBL/GenBank/DDBJ databases">
        <title>Rubrobacter sp nov SCSIO 52915 isolated from a deep-sea sediment in the South China Sea.</title>
        <authorList>
            <person name="Chen R.W."/>
        </authorList>
    </citation>
    <scope>NUCLEOTIDE SEQUENCE [LARGE SCALE GENOMIC DNA]</scope>
    <source>
        <strain evidence="3 4">SCSIO 52915</strain>
    </source>
</reference>
<gene>
    <name evidence="3" type="ORF">GBA65_04395</name>
</gene>
<dbReference type="Proteomes" id="UP000502706">
    <property type="component" value="Chromosome"/>
</dbReference>
<dbReference type="InterPro" id="IPR025406">
    <property type="entry name" value="DUF4132"/>
</dbReference>
<evidence type="ECO:0000313" key="3">
    <source>
        <dbReference type="EMBL" id="QIN80657.1"/>
    </source>
</evidence>
<feature type="domain" description="DUF7737" evidence="2">
    <location>
        <begin position="659"/>
        <end position="764"/>
    </location>
</feature>
<proteinExistence type="predicted"/>
<protein>
    <submittedName>
        <fullName evidence="3">DUF4132 domain-containing protein</fullName>
    </submittedName>
</protein>
<evidence type="ECO:0000259" key="1">
    <source>
        <dbReference type="Pfam" id="PF13569"/>
    </source>
</evidence>
<dbReference type="AlphaFoldDB" id="A0A6G8Q2W0"/>
<keyword evidence="4" id="KW-1185">Reference proteome</keyword>